<dbReference type="EMBL" id="JBFOLJ010000002">
    <property type="protein sequence ID" value="KAL2553819.1"/>
    <property type="molecule type" value="Genomic_DNA"/>
</dbReference>
<reference evidence="2" key="1">
    <citation type="submission" date="2024-07" db="EMBL/GenBank/DDBJ databases">
        <title>Two chromosome-level genome assemblies of Korean endemic species Abeliophyllum distichum and Forsythia ovata (Oleaceae).</title>
        <authorList>
            <person name="Jang H."/>
        </authorList>
    </citation>
    <scope>NUCLEOTIDE SEQUENCE [LARGE SCALE GENOMIC DNA]</scope>
</reference>
<gene>
    <name evidence="1" type="ORF">Fot_07438</name>
</gene>
<keyword evidence="2" id="KW-1185">Reference proteome</keyword>
<name>A0ABD1WVV4_9LAMI</name>
<accession>A0ABD1WVV4</accession>
<comment type="caution">
    <text evidence="1">The sequence shown here is derived from an EMBL/GenBank/DDBJ whole genome shotgun (WGS) entry which is preliminary data.</text>
</comment>
<dbReference type="AlphaFoldDB" id="A0ABD1WVV4"/>
<evidence type="ECO:0000313" key="1">
    <source>
        <dbReference type="EMBL" id="KAL2553819.1"/>
    </source>
</evidence>
<organism evidence="1 2">
    <name type="scientific">Forsythia ovata</name>
    <dbReference type="NCBI Taxonomy" id="205694"/>
    <lineage>
        <taxon>Eukaryota</taxon>
        <taxon>Viridiplantae</taxon>
        <taxon>Streptophyta</taxon>
        <taxon>Embryophyta</taxon>
        <taxon>Tracheophyta</taxon>
        <taxon>Spermatophyta</taxon>
        <taxon>Magnoliopsida</taxon>
        <taxon>eudicotyledons</taxon>
        <taxon>Gunneridae</taxon>
        <taxon>Pentapetalae</taxon>
        <taxon>asterids</taxon>
        <taxon>lamiids</taxon>
        <taxon>Lamiales</taxon>
        <taxon>Oleaceae</taxon>
        <taxon>Forsythieae</taxon>
        <taxon>Forsythia</taxon>
    </lineage>
</organism>
<proteinExistence type="predicted"/>
<protein>
    <submittedName>
        <fullName evidence="1">Uncharacterized protein</fullName>
    </submittedName>
</protein>
<sequence length="116" mass="12869">MGNDLLPMVGYMGRSYKGHRTRATDILRQRGLRTQNIEYCVNGMHGQNCVRPEAEDFDIIGSTCSTGSTTLLNRKGHKQWPQSSASLDLGTTVFLLKRATLLALMTSSVRNPKQPT</sequence>
<dbReference type="Proteomes" id="UP001604277">
    <property type="component" value="Unassembled WGS sequence"/>
</dbReference>
<evidence type="ECO:0000313" key="2">
    <source>
        <dbReference type="Proteomes" id="UP001604277"/>
    </source>
</evidence>